<proteinExistence type="predicted"/>
<sequence length="150" mass="17122">MDDGWTVTMLQHDPTSPDDTQVSYKTWKYAYKGPLSMNEHDQIENQTEISVKHIRSRKVENLLRKVWKLEPIKNCIAWMHEAIPWCEDTVFEDTLKRPSTGLEELDTIIVFKNFYGVFREGTCLAMPKTICAPDSSSLKPGSGATEGVLD</sequence>
<reference evidence="1" key="1">
    <citation type="journal article" date="2013" name="Nature">
        <title>Draft genome of the wheat A-genome progenitor Triticum urartu.</title>
        <authorList>
            <person name="Ling H.Q."/>
            <person name="Zhao S."/>
            <person name="Liu D."/>
            <person name="Wang J."/>
            <person name="Sun H."/>
            <person name="Zhang C."/>
            <person name="Fan H."/>
            <person name="Li D."/>
            <person name="Dong L."/>
            <person name="Tao Y."/>
            <person name="Gao C."/>
            <person name="Wu H."/>
            <person name="Li Y."/>
            <person name="Cui Y."/>
            <person name="Guo X."/>
            <person name="Zheng S."/>
            <person name="Wang B."/>
            <person name="Yu K."/>
            <person name="Liang Q."/>
            <person name="Yang W."/>
            <person name="Lou X."/>
            <person name="Chen J."/>
            <person name="Feng M."/>
            <person name="Jian J."/>
            <person name="Zhang X."/>
            <person name="Luo G."/>
            <person name="Jiang Y."/>
            <person name="Liu J."/>
            <person name="Wang Z."/>
            <person name="Sha Y."/>
            <person name="Zhang B."/>
            <person name="Wu H."/>
            <person name="Tang D."/>
            <person name="Shen Q."/>
            <person name="Xue P."/>
            <person name="Zou S."/>
            <person name="Wang X."/>
            <person name="Liu X."/>
            <person name="Wang F."/>
            <person name="Yang Y."/>
            <person name="An X."/>
            <person name="Dong Z."/>
            <person name="Zhang K."/>
            <person name="Zhang X."/>
            <person name="Luo M.C."/>
            <person name="Dvorak J."/>
            <person name="Tong Y."/>
            <person name="Wang J."/>
            <person name="Yang H."/>
            <person name="Li Z."/>
            <person name="Wang D."/>
            <person name="Zhang A."/>
            <person name="Wang J."/>
        </authorList>
    </citation>
    <scope>NUCLEOTIDE SEQUENCE</scope>
</reference>
<dbReference type="OMA" id="IKNCIAW"/>
<dbReference type="AlphaFoldDB" id="M8A150"/>
<dbReference type="EMBL" id="KD186479">
    <property type="protein sequence ID" value="EMS54084.1"/>
    <property type="molecule type" value="Genomic_DNA"/>
</dbReference>
<evidence type="ECO:0000313" key="1">
    <source>
        <dbReference type="EMBL" id="EMS54084.1"/>
    </source>
</evidence>
<accession>M8A150</accession>
<organism evidence="1">
    <name type="scientific">Triticum urartu</name>
    <name type="common">Red wild einkorn</name>
    <name type="synonym">Crithodium urartu</name>
    <dbReference type="NCBI Taxonomy" id="4572"/>
    <lineage>
        <taxon>Eukaryota</taxon>
        <taxon>Viridiplantae</taxon>
        <taxon>Streptophyta</taxon>
        <taxon>Embryophyta</taxon>
        <taxon>Tracheophyta</taxon>
        <taxon>Spermatophyta</taxon>
        <taxon>Magnoliopsida</taxon>
        <taxon>Liliopsida</taxon>
        <taxon>Poales</taxon>
        <taxon>Poaceae</taxon>
        <taxon>BOP clade</taxon>
        <taxon>Pooideae</taxon>
        <taxon>Triticodae</taxon>
        <taxon>Triticeae</taxon>
        <taxon>Triticinae</taxon>
        <taxon>Triticum</taxon>
    </lineage>
</organism>
<name>M8A150_TRIUA</name>
<gene>
    <name evidence="1" type="ORF">TRIUR3_29734</name>
</gene>
<protein>
    <submittedName>
        <fullName evidence="1">Uncharacterized protein</fullName>
    </submittedName>
</protein>